<feature type="transmembrane region" description="Helical" evidence="6">
    <location>
        <begin position="239"/>
        <end position="259"/>
    </location>
</feature>
<dbReference type="NCBIfam" id="TIGR00374">
    <property type="entry name" value="flippase-like domain"/>
    <property type="match status" value="1"/>
</dbReference>
<feature type="transmembrane region" description="Helical" evidence="6">
    <location>
        <begin position="129"/>
        <end position="151"/>
    </location>
</feature>
<dbReference type="Pfam" id="PF03706">
    <property type="entry name" value="LPG_synthase_TM"/>
    <property type="match status" value="1"/>
</dbReference>
<dbReference type="AlphaFoldDB" id="A0A6G6GMD7"/>
<dbReference type="EMBL" id="CP049057">
    <property type="protein sequence ID" value="QIE59573.1"/>
    <property type="molecule type" value="Genomic_DNA"/>
</dbReference>
<gene>
    <name evidence="7" type="ORF">G5B37_08360</name>
</gene>
<keyword evidence="3 6" id="KW-0812">Transmembrane</keyword>
<proteinExistence type="predicted"/>
<feature type="transmembrane region" description="Helical" evidence="6">
    <location>
        <begin position="7"/>
        <end position="26"/>
    </location>
</feature>
<feature type="transmembrane region" description="Helical" evidence="6">
    <location>
        <begin position="271"/>
        <end position="293"/>
    </location>
</feature>
<dbReference type="PANTHER" id="PTHR39087:SF2">
    <property type="entry name" value="UPF0104 MEMBRANE PROTEIN MJ1595"/>
    <property type="match status" value="1"/>
</dbReference>
<evidence type="ECO:0000256" key="2">
    <source>
        <dbReference type="ARBA" id="ARBA00022475"/>
    </source>
</evidence>
<keyword evidence="8" id="KW-1185">Reference proteome</keyword>
<feature type="transmembrane region" description="Helical" evidence="6">
    <location>
        <begin position="299"/>
        <end position="316"/>
    </location>
</feature>
<evidence type="ECO:0000256" key="3">
    <source>
        <dbReference type="ARBA" id="ARBA00022692"/>
    </source>
</evidence>
<protein>
    <submittedName>
        <fullName evidence="7">Flippase-like domain-containing protein</fullName>
    </submittedName>
</protein>
<feature type="transmembrane region" description="Helical" evidence="6">
    <location>
        <begin position="46"/>
        <end position="65"/>
    </location>
</feature>
<evidence type="ECO:0000256" key="5">
    <source>
        <dbReference type="ARBA" id="ARBA00023136"/>
    </source>
</evidence>
<sequence length="325" mass="36121">MNKSVSKFLSIALPLALGVFLIWYIFNKFSAEQLDELVFHFKSANYGYVILSVVLSVLSHFIRAYRWNFLLQPLGYFPKLANNFMAVSVAYLMNLFIPKSGEVSRALVLTKYEDVPFDKGFGTVISERIIDLVLLLFFIGLSLALQFDVLYAYLVEVVPVKKLLLILGAAVLLLLVFIGFLKYSKSKLSVKINTLISGLKEGILSIAHMKKKGQFIFWSVTIWILYLASFYVATQALDATSNISLGIIITTFVVGSFTFGFTNSGFGTYPAAIMGILLIFGIAETVGTALGWIVWTSHMIYIIASGGISFLALPFYNRHKTTAKG</sequence>
<name>A0A6G6GMD7_9FLAO</name>
<dbReference type="Proteomes" id="UP000505306">
    <property type="component" value="Chromosome"/>
</dbReference>
<dbReference type="GO" id="GO:0005886">
    <property type="term" value="C:plasma membrane"/>
    <property type="evidence" value="ECO:0007669"/>
    <property type="project" value="UniProtKB-SubCell"/>
</dbReference>
<dbReference type="RefSeq" id="WP_164679587.1">
    <property type="nucleotide sequence ID" value="NZ_CP049057.1"/>
</dbReference>
<organism evidence="7 8">
    <name type="scientific">Rasiella rasia</name>
    <dbReference type="NCBI Taxonomy" id="2744027"/>
    <lineage>
        <taxon>Bacteria</taxon>
        <taxon>Pseudomonadati</taxon>
        <taxon>Bacteroidota</taxon>
        <taxon>Flavobacteriia</taxon>
        <taxon>Flavobacteriales</taxon>
        <taxon>Flavobacteriaceae</taxon>
        <taxon>Rasiella</taxon>
    </lineage>
</organism>
<evidence type="ECO:0000256" key="4">
    <source>
        <dbReference type="ARBA" id="ARBA00022989"/>
    </source>
</evidence>
<accession>A0A6G6GMD7</accession>
<feature type="transmembrane region" description="Helical" evidence="6">
    <location>
        <begin position="163"/>
        <end position="181"/>
    </location>
</feature>
<reference evidence="7 8" key="1">
    <citation type="submission" date="2020-02" db="EMBL/GenBank/DDBJ databases">
        <title>Complete genome sequence of Flavobacteriaceae bacterium.</title>
        <authorList>
            <person name="Kim S.-J."/>
            <person name="Kim Y.-S."/>
            <person name="Kim K.-H."/>
        </authorList>
    </citation>
    <scope>NUCLEOTIDE SEQUENCE [LARGE SCALE GENOMIC DNA]</scope>
    <source>
        <strain evidence="7 8">RR4-40</strain>
    </source>
</reference>
<dbReference type="InterPro" id="IPR022791">
    <property type="entry name" value="L-PG_synthase/AglD"/>
</dbReference>
<comment type="subcellular location">
    <subcellularLocation>
        <location evidence="1">Cell membrane</location>
        <topology evidence="1">Multi-pass membrane protein</topology>
    </subcellularLocation>
</comment>
<evidence type="ECO:0000256" key="6">
    <source>
        <dbReference type="SAM" id="Phobius"/>
    </source>
</evidence>
<dbReference type="PANTHER" id="PTHR39087">
    <property type="entry name" value="UPF0104 MEMBRANE PROTEIN MJ1595"/>
    <property type="match status" value="1"/>
</dbReference>
<keyword evidence="2" id="KW-1003">Cell membrane</keyword>
<evidence type="ECO:0000313" key="8">
    <source>
        <dbReference type="Proteomes" id="UP000505306"/>
    </source>
</evidence>
<evidence type="ECO:0000256" key="1">
    <source>
        <dbReference type="ARBA" id="ARBA00004651"/>
    </source>
</evidence>
<keyword evidence="5 6" id="KW-0472">Membrane</keyword>
<feature type="transmembrane region" description="Helical" evidence="6">
    <location>
        <begin position="215"/>
        <end position="233"/>
    </location>
</feature>
<keyword evidence="4 6" id="KW-1133">Transmembrane helix</keyword>
<evidence type="ECO:0000313" key="7">
    <source>
        <dbReference type="EMBL" id="QIE59573.1"/>
    </source>
</evidence>
<dbReference type="KEGG" id="mgel:G5B37_08360"/>